<comment type="caution">
    <text evidence="1">The sequence shown here is derived from an EMBL/GenBank/DDBJ whole genome shotgun (WGS) entry which is preliminary data.</text>
</comment>
<evidence type="ECO:0000313" key="1">
    <source>
        <dbReference type="EMBL" id="ETR74622.1"/>
    </source>
</evidence>
<name>A0A1V1PI85_9BACT</name>
<dbReference type="AlphaFoldDB" id="A0A1V1PI85"/>
<sequence>MSQENKTEKAMHSRRWQTSFFQHFLFELNKANYLPEEIAKYVWKPFCPEDLVITGSDRDLSYHKVEIIPAEIQRFIDRLPEKQLDVDQKLEKEKIIMILLPGFTHHTLRYPAFIAQDQFKETPIDLVHMALDPNDESKNIETFNHQGGGAKLIYAAYPRSNASTQVILEPLFKMLHQSPLLNKWTKDEGYKIVFIGYSYGTPLSLELLAAMNCGDVKDEFILKNTLALLSINGDIGGSYLADAVLKEDALVNMQKYVEASKKFHPLGIFMGLKTDIERSDLVGGVRSLAHPERQERLKWYMDKVPDHIKYFSICAFIPEKDYDTNFLRNLDDWTMHKQSLASRDVSIYNDGQMVLDNCFLPHFPHVPQENIIEMGAVRAHHWAVSFQTFNFGVNKFPRFPYYRALVKTLSEVGLSV</sequence>
<evidence type="ECO:0000313" key="2">
    <source>
        <dbReference type="Proteomes" id="UP000189670"/>
    </source>
</evidence>
<protein>
    <submittedName>
        <fullName evidence="1">Uncharacterized protein</fullName>
    </submittedName>
</protein>
<proteinExistence type="predicted"/>
<reference evidence="2" key="1">
    <citation type="submission" date="2012-11" db="EMBL/GenBank/DDBJ databases">
        <authorList>
            <person name="Lucero-Rivera Y.E."/>
            <person name="Tovar-Ramirez D."/>
        </authorList>
    </citation>
    <scope>NUCLEOTIDE SEQUENCE [LARGE SCALE GENOMIC DNA]</scope>
    <source>
        <strain evidence="2">Araruama</strain>
    </source>
</reference>
<dbReference type="Proteomes" id="UP000189670">
    <property type="component" value="Unassembled WGS sequence"/>
</dbReference>
<gene>
    <name evidence="1" type="ORF">OMM_00051</name>
</gene>
<organism evidence="1 2">
    <name type="scientific">Candidatus Magnetoglobus multicellularis str. Araruama</name>
    <dbReference type="NCBI Taxonomy" id="890399"/>
    <lineage>
        <taxon>Bacteria</taxon>
        <taxon>Pseudomonadati</taxon>
        <taxon>Thermodesulfobacteriota</taxon>
        <taxon>Desulfobacteria</taxon>
        <taxon>Desulfobacterales</taxon>
        <taxon>Desulfobacteraceae</taxon>
        <taxon>Candidatus Magnetoglobus</taxon>
    </lineage>
</organism>
<dbReference type="EMBL" id="ATBP01000002">
    <property type="protein sequence ID" value="ETR74622.1"/>
    <property type="molecule type" value="Genomic_DNA"/>
</dbReference>
<accession>A0A1V1PI85</accession>